<proteinExistence type="predicted"/>
<dbReference type="GeneID" id="8847775"/>
<dbReference type="RefSeq" id="XP_002667939.1">
    <property type="nucleotide sequence ID" value="XM_002667893.1"/>
</dbReference>
<name>D2W6V7_NAEGR</name>
<evidence type="ECO:0000256" key="1">
    <source>
        <dbReference type="SAM" id="MobiDB-lite"/>
    </source>
</evidence>
<dbReference type="Proteomes" id="UP000006671">
    <property type="component" value="Unassembled WGS sequence"/>
</dbReference>
<protein>
    <submittedName>
        <fullName evidence="2">Predicted protein</fullName>
    </submittedName>
</protein>
<dbReference type="Gene3D" id="2.120.10.30">
    <property type="entry name" value="TolB, C-terminal domain"/>
    <property type="match status" value="1"/>
</dbReference>
<organism evidence="3">
    <name type="scientific">Naegleria gruberi</name>
    <name type="common">Amoeba</name>
    <dbReference type="NCBI Taxonomy" id="5762"/>
    <lineage>
        <taxon>Eukaryota</taxon>
        <taxon>Discoba</taxon>
        <taxon>Heterolobosea</taxon>
        <taxon>Tetramitia</taxon>
        <taxon>Eutetramitia</taxon>
        <taxon>Vahlkampfiidae</taxon>
        <taxon>Naegleria</taxon>
    </lineage>
</organism>
<dbReference type="InParanoid" id="D2W6V7"/>
<evidence type="ECO:0000313" key="3">
    <source>
        <dbReference type="Proteomes" id="UP000006671"/>
    </source>
</evidence>
<dbReference type="InterPro" id="IPR011042">
    <property type="entry name" value="6-blade_b-propeller_TolB-like"/>
</dbReference>
<dbReference type="STRING" id="5762.D2W6V7"/>
<dbReference type="SUPFAM" id="SSF101898">
    <property type="entry name" value="NHL repeat"/>
    <property type="match status" value="1"/>
</dbReference>
<reference evidence="2 3" key="1">
    <citation type="journal article" date="2010" name="Cell">
        <title>The genome of Naegleria gruberi illuminates early eukaryotic versatility.</title>
        <authorList>
            <person name="Fritz-Laylin L.K."/>
            <person name="Prochnik S.E."/>
            <person name="Ginger M.L."/>
            <person name="Dacks J.B."/>
            <person name="Carpenter M.L."/>
            <person name="Field M.C."/>
            <person name="Kuo A."/>
            <person name="Paredez A."/>
            <person name="Chapman J."/>
            <person name="Pham J."/>
            <person name="Shu S."/>
            <person name="Neupane R."/>
            <person name="Cipriano M."/>
            <person name="Mancuso J."/>
            <person name="Tu H."/>
            <person name="Salamov A."/>
            <person name="Lindquist E."/>
            <person name="Shapiro H."/>
            <person name="Lucas S."/>
            <person name="Grigoriev I.V."/>
            <person name="Cande W.Z."/>
            <person name="Fulton C."/>
            <person name="Rokhsar D.S."/>
            <person name="Dawson S.C."/>
        </authorList>
    </citation>
    <scope>NUCLEOTIDE SEQUENCE [LARGE SCALE GENOMIC DNA]</scope>
    <source>
        <strain evidence="2 3">NEG-M</strain>
    </source>
</reference>
<dbReference type="VEuPathDB" id="AmoebaDB:NAEGRDRAFT_55044"/>
<dbReference type="PANTHER" id="PTHR13833">
    <property type="match status" value="1"/>
</dbReference>
<dbReference type="OrthoDB" id="273823at2759"/>
<keyword evidence="3" id="KW-1185">Reference proteome</keyword>
<dbReference type="KEGG" id="ngr:NAEGRDRAFT_55044"/>
<gene>
    <name evidence="2" type="ORF">NAEGRDRAFT_55044</name>
</gene>
<feature type="region of interest" description="Disordered" evidence="1">
    <location>
        <begin position="1"/>
        <end position="25"/>
    </location>
</feature>
<dbReference type="PANTHER" id="PTHR13833:SF71">
    <property type="entry name" value="NHL DOMAIN-CONTAINING PROTEIN"/>
    <property type="match status" value="1"/>
</dbReference>
<feature type="compositionally biased region" description="Low complexity" evidence="1">
    <location>
        <begin position="1"/>
        <end position="14"/>
    </location>
</feature>
<dbReference type="OMA" id="PLAFEMH"/>
<accession>D2W6V7</accession>
<sequence>MKRSLCSSSGSSSSENDENKVKKKAKMMNKKLATEAMLYSPEGVFVAPNDEVYMADIQNHRVRKILKDGTIVTIAGTGEEGFSGDDDPAINAQLSHPCGVFVSLTNEVYISDFGNYRIRKILRNGNIVTIVGTGVKGYSGDGGPAINAQYQL</sequence>
<evidence type="ECO:0000313" key="2">
    <source>
        <dbReference type="EMBL" id="EFC35195.1"/>
    </source>
</evidence>
<dbReference type="EMBL" id="GG739603">
    <property type="protein sequence ID" value="EFC35195.1"/>
    <property type="molecule type" value="Genomic_DNA"/>
</dbReference>
<dbReference type="AlphaFoldDB" id="D2W6V7"/>